<evidence type="ECO:0000259" key="1">
    <source>
        <dbReference type="Pfam" id="PF05523"/>
    </source>
</evidence>
<proteinExistence type="predicted"/>
<gene>
    <name evidence="2" type="ORF">SAMN05443663_106108</name>
</gene>
<dbReference type="InterPro" id="IPR011051">
    <property type="entry name" value="RmlC_Cupin_sf"/>
</dbReference>
<dbReference type="Pfam" id="PF05523">
    <property type="entry name" value="FdtA"/>
    <property type="match status" value="1"/>
</dbReference>
<sequence>MVKFIAEKRIMTTIHDIELLKIPVVEDLSGNLAFIQNGVLPFEFKRVYYLFDVPSSAFRGGHSHIEQHEVLIALSGSFEVTVNDGKDKKSFLLNKPNVGLHLPKGIWRELENFSSGAICLVLASDVFEETDYIRDYETFLSSKR</sequence>
<dbReference type="STRING" id="370979.SAMN05443663_106108"/>
<dbReference type="CDD" id="cd20292">
    <property type="entry name" value="cupin_QdtA-like"/>
    <property type="match status" value="1"/>
</dbReference>
<dbReference type="AlphaFoldDB" id="A0A1M5R4Z8"/>
<protein>
    <submittedName>
        <fullName evidence="2">WxcM-like, C-terminal</fullName>
    </submittedName>
</protein>
<evidence type="ECO:0000313" key="3">
    <source>
        <dbReference type="Proteomes" id="UP000184071"/>
    </source>
</evidence>
<organism evidence="2 3">
    <name type="scientific">Flavobacterium defluvii</name>
    <dbReference type="NCBI Taxonomy" id="370979"/>
    <lineage>
        <taxon>Bacteria</taxon>
        <taxon>Pseudomonadati</taxon>
        <taxon>Bacteroidota</taxon>
        <taxon>Flavobacteriia</taxon>
        <taxon>Flavobacteriales</taxon>
        <taxon>Flavobacteriaceae</taxon>
        <taxon>Flavobacterium</taxon>
    </lineage>
</organism>
<feature type="domain" description="Sugar 3,4-ketoisomerase QdtA cupin" evidence="1">
    <location>
        <begin position="16"/>
        <end position="143"/>
    </location>
</feature>
<reference evidence="3" key="1">
    <citation type="submission" date="2016-11" db="EMBL/GenBank/DDBJ databases">
        <authorList>
            <person name="Varghese N."/>
            <person name="Submissions S."/>
        </authorList>
    </citation>
    <scope>NUCLEOTIDE SEQUENCE [LARGE SCALE GENOMIC DNA]</scope>
    <source>
        <strain evidence="3">DSM 17963</strain>
    </source>
</reference>
<keyword evidence="3" id="KW-1185">Reference proteome</keyword>
<dbReference type="SUPFAM" id="SSF51182">
    <property type="entry name" value="RmlC-like cupins"/>
    <property type="match status" value="1"/>
</dbReference>
<dbReference type="Proteomes" id="UP000184071">
    <property type="component" value="Unassembled WGS sequence"/>
</dbReference>
<dbReference type="InterPro" id="IPR014710">
    <property type="entry name" value="RmlC-like_jellyroll"/>
</dbReference>
<dbReference type="Gene3D" id="2.60.120.10">
    <property type="entry name" value="Jelly Rolls"/>
    <property type="match status" value="1"/>
</dbReference>
<evidence type="ECO:0000313" key="2">
    <source>
        <dbReference type="EMBL" id="SHH21248.1"/>
    </source>
</evidence>
<dbReference type="InterPro" id="IPR008894">
    <property type="entry name" value="QdtA_cupin_dom"/>
</dbReference>
<dbReference type="EMBL" id="FQWC01000006">
    <property type="protein sequence ID" value="SHH21248.1"/>
    <property type="molecule type" value="Genomic_DNA"/>
</dbReference>
<accession>A0A1M5R4Z8</accession>
<name>A0A1M5R4Z8_9FLAO</name>